<sequence length="476" mass="53377">MPSKRSNKGKGKGSNSHRQKQKAARRAERESILSDAAPNQPSISEAIPDTQLPSPDFAIKPSEPANRCEDALEQPQCSEGSDPITTGPTEDTSLSIEEVASTSHKLAPREESGPKEDEASASESCGSEEPSPTDSGDVEFALPEPILPIESEVVGKSAFLEEGGMKNVVIEIDDDADFVAMVTEDGYSFSYLVSKHILIRSSTIIKSLVSSMPNDAHTVNLIGDSNAMNIILRIIHFHSMDDVFNLTFEEVKKVAILCDRYKWHNVLRPFSRAWLQKYAKKALEPGFEDWLFVAKVFECDRWVEDLLLVLVEQCGKPSPRGGFIHRKGAVVPTALWPRHHLAEILARRQEKLDYLAELLNQFKEFVKFSTGPSGTTCESEVCLNLANGSFNRSVRQCGMGQLIEGTGEWEWEGSVQELREEICDLQFQTLSWVLPGHICWLRSIWQNFVARICGMTTEEEEEKEEKEEKEEEEEEE</sequence>
<protein>
    <recommendedName>
        <fullName evidence="4">BTB domain-containing protein</fullName>
    </recommendedName>
</protein>
<organism evidence="2 3">
    <name type="scientific">Orbilia oligospora</name>
    <name type="common">Nematode-trapping fungus</name>
    <name type="synonym">Arthrobotrys oligospora</name>
    <dbReference type="NCBI Taxonomy" id="2813651"/>
    <lineage>
        <taxon>Eukaryota</taxon>
        <taxon>Fungi</taxon>
        <taxon>Dikarya</taxon>
        <taxon>Ascomycota</taxon>
        <taxon>Pezizomycotina</taxon>
        <taxon>Orbiliomycetes</taxon>
        <taxon>Orbiliales</taxon>
        <taxon>Orbiliaceae</taxon>
        <taxon>Orbilia</taxon>
    </lineage>
</organism>
<feature type="region of interest" description="Disordered" evidence="1">
    <location>
        <begin position="1"/>
        <end position="140"/>
    </location>
</feature>
<name>A0A8H8V8T0_ORBOL</name>
<evidence type="ECO:0000313" key="2">
    <source>
        <dbReference type="EMBL" id="KAF3210346.1"/>
    </source>
</evidence>
<reference evidence="2" key="1">
    <citation type="submission" date="2019-06" db="EMBL/GenBank/DDBJ databases">
        <authorList>
            <person name="Palmer J.M."/>
        </authorList>
    </citation>
    <scope>NUCLEOTIDE SEQUENCE</scope>
    <source>
        <strain evidence="2">TWF679</strain>
    </source>
</reference>
<feature type="compositionally biased region" description="Low complexity" evidence="1">
    <location>
        <begin position="121"/>
        <end position="132"/>
    </location>
</feature>
<gene>
    <name evidence="2" type="ORF">TWF679_006841</name>
</gene>
<feature type="compositionally biased region" description="Basic residues" evidence="1">
    <location>
        <begin position="1"/>
        <end position="24"/>
    </location>
</feature>
<evidence type="ECO:0000313" key="3">
    <source>
        <dbReference type="Proteomes" id="UP000614610"/>
    </source>
</evidence>
<proteinExistence type="predicted"/>
<dbReference type="Proteomes" id="UP000614610">
    <property type="component" value="Unassembled WGS sequence"/>
</dbReference>
<comment type="caution">
    <text evidence="2">The sequence shown here is derived from an EMBL/GenBank/DDBJ whole genome shotgun (WGS) entry which is preliminary data.</text>
</comment>
<feature type="compositionally biased region" description="Polar residues" evidence="1">
    <location>
        <begin position="75"/>
        <end position="104"/>
    </location>
</feature>
<evidence type="ECO:0008006" key="4">
    <source>
        <dbReference type="Google" id="ProtNLM"/>
    </source>
</evidence>
<accession>A0A8H8V8T0</accession>
<dbReference type="OrthoDB" id="5326346at2759"/>
<evidence type="ECO:0000256" key="1">
    <source>
        <dbReference type="SAM" id="MobiDB-lite"/>
    </source>
</evidence>
<feature type="compositionally biased region" description="Basic and acidic residues" evidence="1">
    <location>
        <begin position="107"/>
        <end position="118"/>
    </location>
</feature>
<dbReference type="EMBL" id="WIWT01000038">
    <property type="protein sequence ID" value="KAF3210346.1"/>
    <property type="molecule type" value="Genomic_DNA"/>
</dbReference>
<dbReference type="AlphaFoldDB" id="A0A8H8V8T0"/>